<feature type="transmembrane region" description="Helical" evidence="4">
    <location>
        <begin position="343"/>
        <end position="362"/>
    </location>
</feature>
<dbReference type="PANTHER" id="PTHR44943:SF8">
    <property type="entry name" value="TPR REPEAT-CONTAINING PROTEIN MJ0263"/>
    <property type="match status" value="1"/>
</dbReference>
<dbReference type="RefSeq" id="WP_130540029.1">
    <property type="nucleotide sequence ID" value="NZ_CP042431.1"/>
</dbReference>
<keyword evidence="6" id="KW-1185">Reference proteome</keyword>
<keyword evidence="1" id="KW-0677">Repeat</keyword>
<dbReference type="OrthoDB" id="1489995at2"/>
<keyword evidence="4" id="KW-0472">Membrane</keyword>
<organism evidence="5 6">
    <name type="scientific">Pseudobacter ginsenosidimutans</name>
    <dbReference type="NCBI Taxonomy" id="661488"/>
    <lineage>
        <taxon>Bacteria</taxon>
        <taxon>Pseudomonadati</taxon>
        <taxon>Bacteroidota</taxon>
        <taxon>Chitinophagia</taxon>
        <taxon>Chitinophagales</taxon>
        <taxon>Chitinophagaceae</taxon>
        <taxon>Pseudobacter</taxon>
    </lineage>
</organism>
<dbReference type="PANTHER" id="PTHR44943">
    <property type="entry name" value="CELLULOSE SYNTHASE OPERON PROTEIN C"/>
    <property type="match status" value="1"/>
</dbReference>
<dbReference type="InterPro" id="IPR019734">
    <property type="entry name" value="TPR_rpt"/>
</dbReference>
<proteinExistence type="predicted"/>
<dbReference type="PROSITE" id="PS50005">
    <property type="entry name" value="TPR"/>
    <property type="match status" value="2"/>
</dbReference>
<feature type="transmembrane region" description="Helical" evidence="4">
    <location>
        <begin position="276"/>
        <end position="300"/>
    </location>
</feature>
<keyword evidence="4" id="KW-1133">Transmembrane helix</keyword>
<keyword evidence="4" id="KW-0812">Transmembrane</keyword>
<dbReference type="Proteomes" id="UP000293874">
    <property type="component" value="Unassembled WGS sequence"/>
</dbReference>
<feature type="transmembrane region" description="Helical" evidence="4">
    <location>
        <begin position="312"/>
        <end position="331"/>
    </location>
</feature>
<feature type="repeat" description="TPR" evidence="3">
    <location>
        <begin position="4"/>
        <end position="37"/>
    </location>
</feature>
<evidence type="ECO:0000256" key="2">
    <source>
        <dbReference type="ARBA" id="ARBA00022803"/>
    </source>
</evidence>
<evidence type="ECO:0000256" key="3">
    <source>
        <dbReference type="PROSITE-ProRule" id="PRU00339"/>
    </source>
</evidence>
<evidence type="ECO:0000256" key="4">
    <source>
        <dbReference type="SAM" id="Phobius"/>
    </source>
</evidence>
<comment type="caution">
    <text evidence="5">The sequence shown here is derived from an EMBL/GenBank/DDBJ whole genome shotgun (WGS) entry which is preliminary data.</text>
</comment>
<dbReference type="SMART" id="SM00028">
    <property type="entry name" value="TPR"/>
    <property type="match status" value="6"/>
</dbReference>
<keyword evidence="2 3" id="KW-0802">TPR repeat</keyword>
<reference evidence="5 6" key="1">
    <citation type="submission" date="2019-02" db="EMBL/GenBank/DDBJ databases">
        <title>Genomic Encyclopedia of Type Strains, Phase IV (KMG-IV): sequencing the most valuable type-strain genomes for metagenomic binning, comparative biology and taxonomic classification.</title>
        <authorList>
            <person name="Goeker M."/>
        </authorList>
    </citation>
    <scope>NUCLEOTIDE SEQUENCE [LARGE SCALE GENOMIC DNA]</scope>
    <source>
        <strain evidence="5 6">DSM 18116</strain>
    </source>
</reference>
<dbReference type="Pfam" id="PF14559">
    <property type="entry name" value="TPR_19"/>
    <property type="match status" value="1"/>
</dbReference>
<feature type="transmembrane region" description="Helical" evidence="4">
    <location>
        <begin position="400"/>
        <end position="417"/>
    </location>
</feature>
<dbReference type="Gene3D" id="1.25.40.10">
    <property type="entry name" value="Tetratricopeptide repeat domain"/>
    <property type="match status" value="1"/>
</dbReference>
<sequence>MADTIVLIQRAHLLLSQGRSEDAIRQLSEVLQADPNNDHALSLMARARFDQKRYKEGMDLAQRAISLEPTESYYYYLLAFGFYSVDNNAHAQLNIRKAIELHPYQPDYFGLWALLLLEKNMFSDALEKANDGLSIDPENISCLNARATALNKLDRTDESIDTMRTVLDQDPENYYTHITVGWNLLEKGKQKEATVHFREALRLNPNAEAARAGLKQSLKANIPPYKWLLQYSFWINNKSKNAKWAIPIGIYLGVRAIDILSKHASPAVAMAGKVIVGLYILVALASWFINPLANIFLFFHKDGKHALTGSEKWGAVLTTSALLSGVGLLIYHLATQTGDESVYFISGVIALTLALPLSVLELPLRLRNNTIGQLYAMALILTGLVFIGLTFAGLMTINLFWVYVIAAIAFTWVASFVRR</sequence>
<evidence type="ECO:0000313" key="6">
    <source>
        <dbReference type="Proteomes" id="UP000293874"/>
    </source>
</evidence>
<protein>
    <submittedName>
        <fullName evidence="5">Tetratricopeptide repeat protein</fullName>
    </submittedName>
</protein>
<name>A0A4Q7N3X2_9BACT</name>
<dbReference type="EMBL" id="SGXA01000001">
    <property type="protein sequence ID" value="RZS75682.1"/>
    <property type="molecule type" value="Genomic_DNA"/>
</dbReference>
<feature type="repeat" description="TPR" evidence="3">
    <location>
        <begin position="174"/>
        <end position="207"/>
    </location>
</feature>
<feature type="transmembrane region" description="Helical" evidence="4">
    <location>
        <begin position="374"/>
        <end position="394"/>
    </location>
</feature>
<dbReference type="SUPFAM" id="SSF48452">
    <property type="entry name" value="TPR-like"/>
    <property type="match status" value="1"/>
</dbReference>
<dbReference type="AlphaFoldDB" id="A0A4Q7N3X2"/>
<evidence type="ECO:0000313" key="5">
    <source>
        <dbReference type="EMBL" id="RZS75682.1"/>
    </source>
</evidence>
<gene>
    <name evidence="5" type="ORF">EV199_1554</name>
</gene>
<dbReference type="InterPro" id="IPR051685">
    <property type="entry name" value="Ycf3/AcsC/BcsC/TPR_MFPF"/>
</dbReference>
<accession>A0A4Q7N3X2</accession>
<dbReference type="InterPro" id="IPR011990">
    <property type="entry name" value="TPR-like_helical_dom_sf"/>
</dbReference>
<evidence type="ECO:0000256" key="1">
    <source>
        <dbReference type="ARBA" id="ARBA00022737"/>
    </source>
</evidence>